<accession>A0A9J7DTT1</accession>
<evidence type="ECO:0000256" key="1">
    <source>
        <dbReference type="ARBA" id="ARBA00002689"/>
    </source>
</evidence>
<evidence type="ECO:0000256" key="6">
    <source>
        <dbReference type="ARBA" id="ARBA00023128"/>
    </source>
</evidence>
<dbReference type="GeneID" id="111348950"/>
<evidence type="ECO:0000256" key="8">
    <source>
        <dbReference type="RuleBase" id="RU363011"/>
    </source>
</evidence>
<gene>
    <name evidence="10" type="primary">LOC111348950</name>
</gene>
<keyword evidence="7 8" id="KW-0472">Membrane</keyword>
<name>A0A9J7DTT1_SPOLT</name>
<keyword evidence="4 8" id="KW-0999">Mitochondrion inner membrane</keyword>
<evidence type="ECO:0000256" key="7">
    <source>
        <dbReference type="ARBA" id="ARBA00023136"/>
    </source>
</evidence>
<evidence type="ECO:0000313" key="9">
    <source>
        <dbReference type="Proteomes" id="UP000301870"/>
    </source>
</evidence>
<evidence type="ECO:0000256" key="4">
    <source>
        <dbReference type="ARBA" id="ARBA00022792"/>
    </source>
</evidence>
<keyword evidence="5 8" id="KW-1133">Transmembrane helix</keyword>
<proteinExistence type="inferred from homology"/>
<evidence type="ECO:0000313" key="10">
    <source>
        <dbReference type="RefSeq" id="XP_022815664.1"/>
    </source>
</evidence>
<evidence type="ECO:0000256" key="3">
    <source>
        <dbReference type="ARBA" id="ARBA00022692"/>
    </source>
</evidence>
<evidence type="ECO:0000256" key="2">
    <source>
        <dbReference type="ARBA" id="ARBA00006792"/>
    </source>
</evidence>
<organism evidence="9 10">
    <name type="scientific">Spodoptera litura</name>
    <name type="common">Asian cotton leafworm</name>
    <dbReference type="NCBI Taxonomy" id="69820"/>
    <lineage>
        <taxon>Eukaryota</taxon>
        <taxon>Metazoa</taxon>
        <taxon>Ecdysozoa</taxon>
        <taxon>Arthropoda</taxon>
        <taxon>Hexapoda</taxon>
        <taxon>Insecta</taxon>
        <taxon>Pterygota</taxon>
        <taxon>Neoptera</taxon>
        <taxon>Endopterygota</taxon>
        <taxon>Lepidoptera</taxon>
        <taxon>Glossata</taxon>
        <taxon>Ditrysia</taxon>
        <taxon>Noctuoidea</taxon>
        <taxon>Noctuidae</taxon>
        <taxon>Amphipyrinae</taxon>
        <taxon>Spodoptera</taxon>
    </lineage>
</organism>
<keyword evidence="6 8" id="KW-0496">Mitochondrion</keyword>
<comment type="similarity">
    <text evidence="2 8">Belongs to the MICOS complex subunit Mic10 family.</text>
</comment>
<protein>
    <recommendedName>
        <fullName evidence="8">MICOS complex subunit MIC10</fullName>
    </recommendedName>
</protein>
<comment type="subcellular location">
    <subcellularLocation>
        <location evidence="8">Mitochondrion inner membrane</location>
        <topology evidence="8">Single-pass membrane protein</topology>
    </subcellularLocation>
</comment>
<dbReference type="InterPro" id="IPR007512">
    <property type="entry name" value="Mic10"/>
</dbReference>
<comment type="function">
    <text evidence="1 8">Component of the MICOS complex, a large protein complex of the mitochondrial inner membrane that plays crucial roles in the maintenance of crista junctions, inner membrane architecture, and formation of contact sites to the outer membrane.</text>
</comment>
<dbReference type="OrthoDB" id="1916310at2759"/>
<dbReference type="Pfam" id="PF04418">
    <property type="entry name" value="DUF543"/>
    <property type="match status" value="1"/>
</dbReference>
<keyword evidence="3 8" id="KW-0812">Transmembrane</keyword>
<comment type="subunit">
    <text evidence="8">Component of the mitochondrial contact site and cristae organizing system (MICOS) complex.</text>
</comment>
<dbReference type="RefSeq" id="XP_022815664.1">
    <property type="nucleotide sequence ID" value="XM_022959896.1"/>
</dbReference>
<dbReference type="KEGG" id="sliu:111348950"/>
<sequence>MSQSTADVRDFEERYSACFVDFGLKSAAGLLIGSMVGSFFLRGYKKWPMYIGGGLGFGLAYTNCENSLNQYLMSMDPKACKIKKTA</sequence>
<keyword evidence="9" id="KW-1185">Reference proteome</keyword>
<feature type="transmembrane region" description="Helical" evidence="8">
    <location>
        <begin position="22"/>
        <end position="41"/>
    </location>
</feature>
<dbReference type="GO" id="GO:0061617">
    <property type="term" value="C:MICOS complex"/>
    <property type="evidence" value="ECO:0007669"/>
    <property type="project" value="UniProtKB-UniRule"/>
</dbReference>
<dbReference type="Proteomes" id="UP000301870">
    <property type="component" value="Chromosome 8"/>
</dbReference>
<dbReference type="AlphaFoldDB" id="A0A9J7DTT1"/>
<reference evidence="10" key="1">
    <citation type="submission" date="2025-08" db="UniProtKB">
        <authorList>
            <consortium name="RefSeq"/>
        </authorList>
    </citation>
    <scope>IDENTIFICATION</scope>
    <source>
        <strain evidence="10">Ishihara</strain>
        <tissue evidence="10">Whole body</tissue>
    </source>
</reference>
<evidence type="ECO:0000256" key="5">
    <source>
        <dbReference type="ARBA" id="ARBA00022989"/>
    </source>
</evidence>